<dbReference type="EMBL" id="CP035107">
    <property type="protein sequence ID" value="QAR31648.1"/>
    <property type="molecule type" value="Genomic_DNA"/>
</dbReference>
<organism evidence="2 3">
    <name type="scientific">Ornithobacterium rhinotracheale</name>
    <dbReference type="NCBI Taxonomy" id="28251"/>
    <lineage>
        <taxon>Bacteria</taxon>
        <taxon>Pseudomonadati</taxon>
        <taxon>Bacteroidota</taxon>
        <taxon>Flavobacteriia</taxon>
        <taxon>Flavobacteriales</taxon>
        <taxon>Weeksellaceae</taxon>
        <taxon>Ornithobacterium</taxon>
    </lineage>
</organism>
<evidence type="ECO:0000313" key="2">
    <source>
        <dbReference type="EMBL" id="QAR31648.1"/>
    </source>
</evidence>
<feature type="transmembrane region" description="Helical" evidence="1">
    <location>
        <begin position="6"/>
        <end position="22"/>
    </location>
</feature>
<name>A0A3R5USX6_ORNRH</name>
<protein>
    <recommendedName>
        <fullName evidence="4">Lipoprotein</fullName>
    </recommendedName>
</protein>
<accession>A0A3R5USX6</accession>
<dbReference type="PROSITE" id="PS51257">
    <property type="entry name" value="PROKAR_LIPOPROTEIN"/>
    <property type="match status" value="1"/>
</dbReference>
<evidence type="ECO:0008006" key="4">
    <source>
        <dbReference type="Google" id="ProtNLM"/>
    </source>
</evidence>
<keyword evidence="1" id="KW-0472">Membrane</keyword>
<keyword evidence="1" id="KW-0812">Transmembrane</keyword>
<evidence type="ECO:0000256" key="1">
    <source>
        <dbReference type="SAM" id="Phobius"/>
    </source>
</evidence>
<evidence type="ECO:0000313" key="3">
    <source>
        <dbReference type="Proteomes" id="UP000287701"/>
    </source>
</evidence>
<dbReference type="AlphaFoldDB" id="A0A3R5USX6"/>
<dbReference type="OrthoDB" id="1376342at2"/>
<dbReference type="RefSeq" id="WP_128502080.1">
    <property type="nucleotide sequence ID" value="NZ_CP035107.1"/>
</dbReference>
<sequence>MIKKIIVLTILSSFISCIYIGIPKNEFEQYRYSKKNPFLFQLKMRDGEEKKIESIIDLNSIYVNNYTVQGRNYKNLNSINKT</sequence>
<proteinExistence type="predicted"/>
<gene>
    <name evidence="2" type="ORF">EQP59_09990</name>
</gene>
<dbReference type="Proteomes" id="UP000287701">
    <property type="component" value="Chromosome"/>
</dbReference>
<reference evidence="2 3" key="1">
    <citation type="submission" date="2019-01" db="EMBL/GenBank/DDBJ databases">
        <title>Whole Genome of Ornithobacterium rhinotracheale FARPER-174b.</title>
        <authorList>
            <person name="Tataje-Lavanda L.A."/>
            <person name="Montalvan A."/>
            <person name="Montesinos R."/>
            <person name="Zimic M."/>
            <person name="Fernandez-Sanchez M."/>
            <person name="Fernandez-Diaz M."/>
        </authorList>
    </citation>
    <scope>NUCLEOTIDE SEQUENCE [LARGE SCALE GENOMIC DNA]</scope>
    <source>
        <strain evidence="2 3">FARPER-174b</strain>
    </source>
</reference>
<keyword evidence="1" id="KW-1133">Transmembrane helix</keyword>